<dbReference type="EMBL" id="FZRA01000004">
    <property type="protein sequence ID" value="SNU08731.1"/>
    <property type="molecule type" value="Genomic_DNA"/>
</dbReference>
<accession>A0A239RDQ4</accession>
<reference evidence="1 2" key="1">
    <citation type="submission" date="2017-07" db="EMBL/GenBank/DDBJ databases">
        <authorList>
            <person name="Sun Z.S."/>
            <person name="Albrecht U."/>
            <person name="Echele G."/>
            <person name="Lee C.C."/>
        </authorList>
    </citation>
    <scope>NUCLEOTIDE SEQUENCE [LARGE SCALE GENOMIC DNA]</scope>
    <source>
        <strain evidence="1 2">AR3</strain>
    </source>
</reference>
<sequence>MESIKFNGHFVAVPAETVLEYLKYRKLNKEPYYFGMEETLDMYLQNIMNWANDIKKLDTTFPELEPELEKLALELI</sequence>
<dbReference type="Proteomes" id="UP000214649">
    <property type="component" value="Unassembled WGS sequence"/>
</dbReference>
<evidence type="ECO:0000313" key="2">
    <source>
        <dbReference type="Proteomes" id="UP000214649"/>
    </source>
</evidence>
<name>A0A239RDQ4_STREI</name>
<dbReference type="RefSeq" id="WP_094141016.1">
    <property type="nucleotide sequence ID" value="NZ_FZRA01000004.1"/>
</dbReference>
<proteinExistence type="predicted"/>
<gene>
    <name evidence="1" type="ORF">SAMN05216470_1424</name>
</gene>
<dbReference type="AlphaFoldDB" id="A0A239RDQ4"/>
<evidence type="ECO:0000313" key="1">
    <source>
        <dbReference type="EMBL" id="SNU08731.1"/>
    </source>
</evidence>
<protein>
    <submittedName>
        <fullName evidence="1">Uncharacterized protein</fullName>
    </submittedName>
</protein>
<organism evidence="1 2">
    <name type="scientific">Streptococcus equinus</name>
    <name type="common">Streptococcus bovis</name>
    <dbReference type="NCBI Taxonomy" id="1335"/>
    <lineage>
        <taxon>Bacteria</taxon>
        <taxon>Bacillati</taxon>
        <taxon>Bacillota</taxon>
        <taxon>Bacilli</taxon>
        <taxon>Lactobacillales</taxon>
        <taxon>Streptococcaceae</taxon>
        <taxon>Streptococcus</taxon>
    </lineage>
</organism>